<evidence type="ECO:0000313" key="4">
    <source>
        <dbReference type="EMBL" id="MBU9714813.1"/>
    </source>
</evidence>
<evidence type="ECO:0000256" key="2">
    <source>
        <dbReference type="ARBA" id="ARBA00023315"/>
    </source>
</evidence>
<dbReference type="PROSITE" id="PS51186">
    <property type="entry name" value="GNAT"/>
    <property type="match status" value="1"/>
</dbReference>
<evidence type="ECO:0000256" key="1">
    <source>
        <dbReference type="ARBA" id="ARBA00022679"/>
    </source>
</evidence>
<protein>
    <submittedName>
        <fullName evidence="4">GNAT family N-acetyltransferase</fullName>
    </submittedName>
</protein>
<keyword evidence="5" id="KW-1185">Reference proteome</keyword>
<dbReference type="PANTHER" id="PTHR43877">
    <property type="entry name" value="AMINOALKYLPHOSPHONATE N-ACETYLTRANSFERASE-RELATED-RELATED"/>
    <property type="match status" value="1"/>
</dbReference>
<reference evidence="4 5" key="1">
    <citation type="submission" date="2021-06" db="EMBL/GenBank/DDBJ databases">
        <title>Bacillus sp. RD4P76, an endophyte from a halophyte.</title>
        <authorList>
            <person name="Sun J.-Q."/>
        </authorList>
    </citation>
    <scope>NUCLEOTIDE SEQUENCE [LARGE SCALE GENOMIC DNA]</scope>
    <source>
        <strain evidence="4 5">CGMCC 1.15917</strain>
    </source>
</reference>
<name>A0ABS6JMQ0_9BACI</name>
<dbReference type="Proteomes" id="UP000784880">
    <property type="component" value="Unassembled WGS sequence"/>
</dbReference>
<dbReference type="Pfam" id="PF00583">
    <property type="entry name" value="Acetyltransf_1"/>
    <property type="match status" value="1"/>
</dbReference>
<dbReference type="InterPro" id="IPR000182">
    <property type="entry name" value="GNAT_dom"/>
</dbReference>
<gene>
    <name evidence="4" type="ORF">KS419_24000</name>
</gene>
<comment type="caution">
    <text evidence="4">The sequence shown here is derived from an EMBL/GenBank/DDBJ whole genome shotgun (WGS) entry which is preliminary data.</text>
</comment>
<keyword evidence="1" id="KW-0808">Transferase</keyword>
<evidence type="ECO:0000259" key="3">
    <source>
        <dbReference type="PROSITE" id="PS51186"/>
    </source>
</evidence>
<evidence type="ECO:0000313" key="5">
    <source>
        <dbReference type="Proteomes" id="UP000784880"/>
    </source>
</evidence>
<sequence length="1028" mass="118324">MNRQITITEYKPELAGAVAEMWNKSREGWGGHSDVRTEDQVLSEEANSTNLHTYIAMDGEEVVGYCGLSEYREDEGALYIPLLNVRTDYHGKKVGKKLVLKALEETIKRGWPRLDLNTWPGNTKAVPLYKKCGFFWENRDDSVHLMNFIPEVLNTSLFHDFFQTADWYEDSVREIEIAPDGQANGEFDFYDYKWEKNSRFLYVSVEKTSRGICAFETEQFKVAMEIDHHANVFGKSYPVRLHIENRGETPLEIQVEGQKHHNIEVTMDKTFVVENEELVTGEFVVLPTESNQSTKKTHPSVMIKAFINGKEVTLKTGVFPKAPVKCEVKLRNQYSFIGKKETAFIELENNCLSHVQLTFSLPSVKEVEFSEREWVIPLRAKEKQTISVDYHLQRHIFFDKYVEMFITLENGDSIEYKQRMSFPLNTFGKSLFGECQEYYHLFSGMTHVALKKENNGLLYERGRENKSKYWFLYPKLGKPFSEEFSIKQADAVEFFDDNDRLGMKLAYTSRDFPQVALYRIVELSKEGLMSQNYEIVNRGEQMTDLHLNFYLTYFLKNAFLPYNNKLLFNQGSYNKDVAVWDDKQLTENWFFAEQEGSKAALIWEQGIPIHFRHWNVHYLEESWEHIGPGGSVSSKTVWFGLDVFSSKEEVREFALQAHPTESLVVKNPVHLSIEGSPITGSEATIVFRSYLKRNAEVNLALFLGKETEASFVTAMMDSEREGVWKVDIPVQSQNSILPVKVKGTLSSEQVEERTVLFLAGETPISFDVNEVRGHSSYEVNNGVFTIKAAPGFYPGIYSMEDGDTEWLHSSFPEPMPKSWWNPWIGGISFGLEEMSQWKMFHYPSTAQFVSVVDQWDQKWEGIQITTVLKDHPKYKGAIYHQFAVTRPGLPVLALFSGIDQQIGHHFFGTAQSFQINIDPTEEVGTVTVTVEGEQSKEFSHHHHEAGISGLKDVIFRKKGVLNQLHFLPRDCKDMEVYMNKQIILAGCETSLYTESGSFEISAPHFLVLSEIAYNLEDYEALRAIRFKR</sequence>
<dbReference type="RefSeq" id="WP_217069638.1">
    <property type="nucleotide sequence ID" value="NZ_JAHQCS010000186.1"/>
</dbReference>
<dbReference type="InterPro" id="IPR050832">
    <property type="entry name" value="Bact_Acetyltransf"/>
</dbReference>
<dbReference type="EMBL" id="JAHQCS010000186">
    <property type="protein sequence ID" value="MBU9714813.1"/>
    <property type="molecule type" value="Genomic_DNA"/>
</dbReference>
<keyword evidence="2" id="KW-0012">Acyltransferase</keyword>
<feature type="domain" description="N-acetyltransferase" evidence="3">
    <location>
        <begin position="5"/>
        <end position="156"/>
    </location>
</feature>
<accession>A0ABS6JMQ0</accession>
<organism evidence="4 5">
    <name type="scientific">Evansella tamaricis</name>
    <dbReference type="NCBI Taxonomy" id="2069301"/>
    <lineage>
        <taxon>Bacteria</taxon>
        <taxon>Bacillati</taxon>
        <taxon>Bacillota</taxon>
        <taxon>Bacilli</taxon>
        <taxon>Bacillales</taxon>
        <taxon>Bacillaceae</taxon>
        <taxon>Evansella</taxon>
    </lineage>
</organism>
<proteinExistence type="predicted"/>